<proteinExistence type="predicted"/>
<dbReference type="Gene3D" id="1.10.510.10">
    <property type="entry name" value="Transferase(Phosphotransferase) domain 1"/>
    <property type="match status" value="1"/>
</dbReference>
<dbReference type="PROSITE" id="PS00107">
    <property type="entry name" value="PROTEIN_KINASE_ATP"/>
    <property type="match status" value="1"/>
</dbReference>
<keyword evidence="2 3" id="KW-0067">ATP-binding</keyword>
<feature type="compositionally biased region" description="Low complexity" evidence="4">
    <location>
        <begin position="698"/>
        <end position="713"/>
    </location>
</feature>
<dbReference type="PANTHER" id="PTHR24346:SF110">
    <property type="entry name" value="NON-SPECIFIC SERINE_THREONINE PROTEIN KINASE"/>
    <property type="match status" value="1"/>
</dbReference>
<dbReference type="InterPro" id="IPR000719">
    <property type="entry name" value="Prot_kinase_dom"/>
</dbReference>
<dbReference type="GeneID" id="5854339"/>
<dbReference type="EMBL" id="AAYY01000010">
    <property type="protein sequence ID" value="EDP42818.1"/>
    <property type="molecule type" value="Genomic_DNA"/>
</dbReference>
<dbReference type="FunFam" id="3.30.200.20:FF:000042">
    <property type="entry name" value="Aurora kinase A"/>
    <property type="match status" value="1"/>
</dbReference>
<gene>
    <name evidence="6" type="ORF">MGL_3018</name>
</gene>
<feature type="binding site" evidence="3">
    <location>
        <position position="64"/>
    </location>
    <ligand>
        <name>ATP</name>
        <dbReference type="ChEBI" id="CHEBI:30616"/>
    </ligand>
</feature>
<protein>
    <recommendedName>
        <fullName evidence="5">Protein kinase domain-containing protein</fullName>
    </recommendedName>
</protein>
<accession>A8Q6N6</accession>
<evidence type="ECO:0000256" key="4">
    <source>
        <dbReference type="SAM" id="MobiDB-lite"/>
    </source>
</evidence>
<reference evidence="6 7" key="1">
    <citation type="journal article" date="2007" name="Proc. Natl. Acad. Sci. U.S.A.">
        <title>Dandruff-associated Malassezia genomes reveal convergent and divergent virulence traits shared with plant and human fungal pathogens.</title>
        <authorList>
            <person name="Xu J."/>
            <person name="Saunders C.W."/>
            <person name="Hu P."/>
            <person name="Grant R.A."/>
            <person name="Boekhout T."/>
            <person name="Kuramae E.E."/>
            <person name="Kronstad J.W."/>
            <person name="Deangelis Y.M."/>
            <person name="Reeder N.L."/>
            <person name="Johnstone K.R."/>
            <person name="Leland M."/>
            <person name="Fieno A.M."/>
            <person name="Begley W.M."/>
            <person name="Sun Y."/>
            <person name="Lacey M.P."/>
            <person name="Chaudhary T."/>
            <person name="Keough T."/>
            <person name="Chu L."/>
            <person name="Sears R."/>
            <person name="Yuan B."/>
            <person name="Dawson T.L.Jr."/>
        </authorList>
    </citation>
    <scope>NUCLEOTIDE SEQUENCE [LARGE SCALE GENOMIC DNA]</scope>
    <source>
        <strain evidence="7">ATCC MYA-4612 / CBS 7966</strain>
    </source>
</reference>
<dbReference type="SMART" id="SM00220">
    <property type="entry name" value="S_TKc"/>
    <property type="match status" value="1"/>
</dbReference>
<evidence type="ECO:0000256" key="1">
    <source>
        <dbReference type="ARBA" id="ARBA00022741"/>
    </source>
</evidence>
<dbReference type="VEuPathDB" id="FungiDB:MGL_3018"/>
<dbReference type="InterPro" id="IPR008271">
    <property type="entry name" value="Ser/Thr_kinase_AS"/>
</dbReference>
<feature type="compositionally biased region" description="Basic residues" evidence="4">
    <location>
        <begin position="582"/>
        <end position="593"/>
    </location>
</feature>
<dbReference type="SUPFAM" id="SSF56112">
    <property type="entry name" value="Protein kinase-like (PK-like)"/>
    <property type="match status" value="1"/>
</dbReference>
<keyword evidence="1 3" id="KW-0547">Nucleotide-binding</keyword>
<dbReference type="FunFam" id="1.10.510.10:FF:000571">
    <property type="entry name" value="Maternal embryonic leucine zipper kinase"/>
    <property type="match status" value="1"/>
</dbReference>
<dbReference type="OMA" id="TESHIWM"/>
<feature type="region of interest" description="Disordered" evidence="4">
    <location>
        <begin position="744"/>
        <end position="768"/>
    </location>
</feature>
<dbReference type="Proteomes" id="UP000008837">
    <property type="component" value="Unassembled WGS sequence"/>
</dbReference>
<feature type="domain" description="Protein kinase" evidence="5">
    <location>
        <begin position="35"/>
        <end position="281"/>
    </location>
</feature>
<feature type="region of interest" description="Disordered" evidence="4">
    <location>
        <begin position="669"/>
        <end position="713"/>
    </location>
</feature>
<evidence type="ECO:0000259" key="5">
    <source>
        <dbReference type="PROSITE" id="PS50011"/>
    </source>
</evidence>
<dbReference type="OrthoDB" id="504170at2759"/>
<sequence length="839" mass="91430">MYGRRGRNRRADLTCAYHELGKQLTSSALPVVGQYTLQRTIGQGTYGKVRLATHRLINARVAVKQIPKQHVASLTREIHHHRRLHHPNVLQLYEVIQTESHIWMVTELCTGGELYDLVARRGALPETEACALFSQLCLAVSYIHELGIVHRDLKLENILLDGKGQVKLSDFGFTREFEAHQALDTRCGTPLYSAPEMLDGRRYMGEAVDVWSMGVILYALVCGTLPFDDDNEAVLYEKILHGEPVIPSSLSLDLQDLLLSMLQKEAVHRPSISLILRHPWLHAHPSPSSTDGGSARPATSRPPLMESDEEKQLLHALQALGLAVGQIRHSVLTHACDSAGAFWWLLLQQTQKRSSFPTTGSTLHLSEGTLTKSGSTAVGCAQRKDSDAHHSTTGGCGSRNANPAVSGHTQELQDTVSNASVDAIDEPSARESLALAMPGVHISRQKSSSSPSLGYPCKASLSSGCASRESSTPASQPVSPPMKELPSLSQHDAQSSSMPSPLPPLVLPLLQRTPSSSSRVSSSQDQPSRPVSRSSRTVGRRLSVNSAGSLPSFSAFPLVHSSSQPSRHAPRRRRDSESNVYRLRRDRSIHRHQGLGGGRFTPHVRSTQSSYSFDPQHPRSLDDRALTCLEAQRASLDVRESSPKLFSPSMGASSVQFMKHSRSPFGFRGPLFSSPLVTPKRKPRTRRLEQQSAKVQTLRSGPSPSPRSQSLSLCPRTFVGADDEEDDWIDDECVFVGGLGQAPRSTTSLDRTCGARPRRGSPCPMPRPRWWASSGPIAAGVPPASLASSTPTGPSSFPATYAVPDTDVMGTPLRHKIRRDVQAAVIQEEDDAVTDGHSL</sequence>
<name>A8Q6N6_MALGO</name>
<organism evidence="6 7">
    <name type="scientific">Malassezia globosa (strain ATCC MYA-4612 / CBS 7966)</name>
    <name type="common">Dandruff-associated fungus</name>
    <dbReference type="NCBI Taxonomy" id="425265"/>
    <lineage>
        <taxon>Eukaryota</taxon>
        <taxon>Fungi</taxon>
        <taxon>Dikarya</taxon>
        <taxon>Basidiomycota</taxon>
        <taxon>Ustilaginomycotina</taxon>
        <taxon>Malasseziomycetes</taxon>
        <taxon>Malasseziales</taxon>
        <taxon>Malasseziaceae</taxon>
        <taxon>Malassezia</taxon>
    </lineage>
</organism>
<dbReference type="InterPro" id="IPR017441">
    <property type="entry name" value="Protein_kinase_ATP_BS"/>
</dbReference>
<feature type="region of interest" description="Disordered" evidence="4">
    <location>
        <begin position="443"/>
        <end position="541"/>
    </location>
</feature>
<dbReference type="InParanoid" id="A8Q6N6"/>
<evidence type="ECO:0000256" key="2">
    <source>
        <dbReference type="ARBA" id="ARBA00022840"/>
    </source>
</evidence>
<evidence type="ECO:0000313" key="7">
    <source>
        <dbReference type="Proteomes" id="UP000008837"/>
    </source>
</evidence>
<dbReference type="InterPro" id="IPR011009">
    <property type="entry name" value="Kinase-like_dom_sf"/>
</dbReference>
<comment type="caution">
    <text evidence="6">The sequence shown here is derived from an EMBL/GenBank/DDBJ whole genome shotgun (WGS) entry which is preliminary data.</text>
</comment>
<feature type="region of interest" description="Disordered" evidence="4">
    <location>
        <begin position="374"/>
        <end position="415"/>
    </location>
</feature>
<dbReference type="PANTHER" id="PTHR24346">
    <property type="entry name" value="MAP/MICROTUBULE AFFINITY-REGULATING KINASE"/>
    <property type="match status" value="1"/>
</dbReference>
<feature type="compositionally biased region" description="Polar residues" evidence="4">
    <location>
        <begin position="460"/>
        <end position="477"/>
    </location>
</feature>
<feature type="compositionally biased region" description="Polar residues" evidence="4">
    <location>
        <begin position="399"/>
        <end position="415"/>
    </location>
</feature>
<dbReference type="GO" id="GO:0035556">
    <property type="term" value="P:intracellular signal transduction"/>
    <property type="evidence" value="ECO:0007669"/>
    <property type="project" value="TreeGrafter"/>
</dbReference>
<dbReference type="Pfam" id="PF00069">
    <property type="entry name" value="Pkinase"/>
    <property type="match status" value="1"/>
</dbReference>
<dbReference type="AlphaFoldDB" id="A8Q6N6"/>
<dbReference type="GO" id="GO:0005524">
    <property type="term" value="F:ATP binding"/>
    <property type="evidence" value="ECO:0007669"/>
    <property type="project" value="UniProtKB-UniRule"/>
</dbReference>
<dbReference type="CDD" id="cd14003">
    <property type="entry name" value="STKc_AMPK-like"/>
    <property type="match status" value="1"/>
</dbReference>
<evidence type="ECO:0000313" key="6">
    <source>
        <dbReference type="EMBL" id="EDP42818.1"/>
    </source>
</evidence>
<dbReference type="STRING" id="425265.A8Q6N6"/>
<dbReference type="KEGG" id="mgl:MGL_3018"/>
<dbReference type="PROSITE" id="PS00108">
    <property type="entry name" value="PROTEIN_KINASE_ST"/>
    <property type="match status" value="1"/>
</dbReference>
<feature type="region of interest" description="Disordered" evidence="4">
    <location>
        <begin position="285"/>
        <end position="305"/>
    </location>
</feature>
<dbReference type="GO" id="GO:0005737">
    <property type="term" value="C:cytoplasm"/>
    <property type="evidence" value="ECO:0007669"/>
    <property type="project" value="TreeGrafter"/>
</dbReference>
<feature type="compositionally biased region" description="Polar residues" evidence="4">
    <location>
        <begin position="604"/>
        <end position="613"/>
    </location>
</feature>
<keyword evidence="7" id="KW-1185">Reference proteome</keyword>
<feature type="region of interest" description="Disordered" evidence="4">
    <location>
        <begin position="553"/>
        <end position="619"/>
    </location>
</feature>
<dbReference type="FunCoup" id="A8Q6N6">
    <property type="interactions" value="95"/>
</dbReference>
<dbReference type="GO" id="GO:0004674">
    <property type="term" value="F:protein serine/threonine kinase activity"/>
    <property type="evidence" value="ECO:0007669"/>
    <property type="project" value="TreeGrafter"/>
</dbReference>
<feature type="compositionally biased region" description="Low complexity" evidence="4">
    <location>
        <begin position="507"/>
        <end position="541"/>
    </location>
</feature>
<dbReference type="PROSITE" id="PS50011">
    <property type="entry name" value="PROTEIN_KINASE_DOM"/>
    <property type="match status" value="1"/>
</dbReference>
<dbReference type="RefSeq" id="XP_001730032.1">
    <property type="nucleotide sequence ID" value="XM_001729980.1"/>
</dbReference>
<evidence type="ECO:0000256" key="3">
    <source>
        <dbReference type="PROSITE-ProRule" id="PRU10141"/>
    </source>
</evidence>